<name>A0A3M7QDU2_BRAPC</name>
<sequence length="59" mass="6970">MINSVFVLLEIRIRQNEKSNEKKDEKLLRFSRESSYIFSNNVSAESQIFLHPNKIVSNQ</sequence>
<protein>
    <submittedName>
        <fullName evidence="1">Uncharacterized protein</fullName>
    </submittedName>
</protein>
<comment type="caution">
    <text evidence="1">The sequence shown here is derived from an EMBL/GenBank/DDBJ whole genome shotgun (WGS) entry which is preliminary data.</text>
</comment>
<gene>
    <name evidence="1" type="ORF">BpHYR1_001052</name>
</gene>
<evidence type="ECO:0000313" key="2">
    <source>
        <dbReference type="Proteomes" id="UP000276133"/>
    </source>
</evidence>
<reference evidence="1 2" key="1">
    <citation type="journal article" date="2018" name="Sci. Rep.">
        <title>Genomic signatures of local adaptation to the degree of environmental predictability in rotifers.</title>
        <authorList>
            <person name="Franch-Gras L."/>
            <person name="Hahn C."/>
            <person name="Garcia-Roger E.M."/>
            <person name="Carmona M.J."/>
            <person name="Serra M."/>
            <person name="Gomez A."/>
        </authorList>
    </citation>
    <scope>NUCLEOTIDE SEQUENCE [LARGE SCALE GENOMIC DNA]</scope>
    <source>
        <strain evidence="1">HYR1</strain>
    </source>
</reference>
<evidence type="ECO:0000313" key="1">
    <source>
        <dbReference type="EMBL" id="RNA09181.1"/>
    </source>
</evidence>
<accession>A0A3M7QDU2</accession>
<dbReference type="EMBL" id="REGN01006528">
    <property type="protein sequence ID" value="RNA09181.1"/>
    <property type="molecule type" value="Genomic_DNA"/>
</dbReference>
<proteinExistence type="predicted"/>
<organism evidence="1 2">
    <name type="scientific">Brachionus plicatilis</name>
    <name type="common">Marine rotifer</name>
    <name type="synonym">Brachionus muelleri</name>
    <dbReference type="NCBI Taxonomy" id="10195"/>
    <lineage>
        <taxon>Eukaryota</taxon>
        <taxon>Metazoa</taxon>
        <taxon>Spiralia</taxon>
        <taxon>Gnathifera</taxon>
        <taxon>Rotifera</taxon>
        <taxon>Eurotatoria</taxon>
        <taxon>Monogononta</taxon>
        <taxon>Pseudotrocha</taxon>
        <taxon>Ploima</taxon>
        <taxon>Brachionidae</taxon>
        <taxon>Brachionus</taxon>
    </lineage>
</organism>
<dbReference type="AlphaFoldDB" id="A0A3M7QDU2"/>
<keyword evidence="2" id="KW-1185">Reference proteome</keyword>
<dbReference type="Proteomes" id="UP000276133">
    <property type="component" value="Unassembled WGS sequence"/>
</dbReference>